<dbReference type="GO" id="GO:0005634">
    <property type="term" value="C:nucleus"/>
    <property type="evidence" value="ECO:0007669"/>
    <property type="project" value="TreeGrafter"/>
</dbReference>
<dbReference type="InterPro" id="IPR036291">
    <property type="entry name" value="NAD(P)-bd_dom_sf"/>
</dbReference>
<dbReference type="Pfam" id="PF05368">
    <property type="entry name" value="NmrA"/>
    <property type="match status" value="1"/>
</dbReference>
<dbReference type="OrthoDB" id="419598at2759"/>
<dbReference type="PANTHER" id="PTHR42748:SF30">
    <property type="entry name" value="NMRA-LIKE DOMAIN-CONTAINING PROTEIN"/>
    <property type="match status" value="1"/>
</dbReference>
<feature type="domain" description="NmrA-like" evidence="4">
    <location>
        <begin position="5"/>
        <end position="251"/>
    </location>
</feature>
<reference evidence="5" key="1">
    <citation type="submission" date="2022-07" db="EMBL/GenBank/DDBJ databases">
        <title>Genome Sequence of Agrocybe chaxingu.</title>
        <authorList>
            <person name="Buettner E."/>
        </authorList>
    </citation>
    <scope>NUCLEOTIDE SEQUENCE</scope>
    <source>
        <strain evidence="5">MP-N11</strain>
    </source>
</reference>
<dbReference type="GO" id="GO:0016491">
    <property type="term" value="F:oxidoreductase activity"/>
    <property type="evidence" value="ECO:0007669"/>
    <property type="project" value="UniProtKB-KW"/>
</dbReference>
<keyword evidence="3" id="KW-0560">Oxidoreductase</keyword>
<evidence type="ECO:0000256" key="1">
    <source>
        <dbReference type="ARBA" id="ARBA00006328"/>
    </source>
</evidence>
<dbReference type="Gene3D" id="3.90.25.10">
    <property type="entry name" value="UDP-galactose 4-epimerase, domain 1"/>
    <property type="match status" value="1"/>
</dbReference>
<dbReference type="PANTHER" id="PTHR42748">
    <property type="entry name" value="NITROGEN METABOLITE REPRESSION PROTEIN NMRA FAMILY MEMBER"/>
    <property type="match status" value="1"/>
</dbReference>
<keyword evidence="6" id="KW-1185">Reference proteome</keyword>
<name>A0A9W8MPN7_9AGAR</name>
<organism evidence="5 6">
    <name type="scientific">Agrocybe chaxingu</name>
    <dbReference type="NCBI Taxonomy" id="84603"/>
    <lineage>
        <taxon>Eukaryota</taxon>
        <taxon>Fungi</taxon>
        <taxon>Dikarya</taxon>
        <taxon>Basidiomycota</taxon>
        <taxon>Agaricomycotina</taxon>
        <taxon>Agaricomycetes</taxon>
        <taxon>Agaricomycetidae</taxon>
        <taxon>Agaricales</taxon>
        <taxon>Agaricineae</taxon>
        <taxon>Strophariaceae</taxon>
        <taxon>Agrocybe</taxon>
    </lineage>
</organism>
<dbReference type="InterPro" id="IPR051164">
    <property type="entry name" value="NmrA-like_oxidored"/>
</dbReference>
<evidence type="ECO:0000313" key="6">
    <source>
        <dbReference type="Proteomes" id="UP001148786"/>
    </source>
</evidence>
<evidence type="ECO:0000256" key="3">
    <source>
        <dbReference type="ARBA" id="ARBA00023002"/>
    </source>
</evidence>
<sequence length="308" mass="33595">MSLPTVFVCGATGVQGGALARDLISKGVTVHALTRDSTLAKTQDLSSLGVKFWPGDFDNEEALKSAIAGCTSIFLNFFPDFTDMSTNLRQAKRIMSVALAAGVQQVVYTSGLGVKGPERMDCWDPKSIVAAVLGSKQDIEQAVRTAGFKYWTILRPGTFMTNFIAPYVAQYGDFSRTGVLVSALKEDAPIPVVSPETIGAFSSAAILDTERFHGREIDYADEILTPEVILQKLSKASGKTLKNHYYTDEEIDEAKSANPFVGGQLVTREIWKCIDMEEAKNQGVPLSTFDKFLEKEKARVVETYAQAP</sequence>
<comment type="caution">
    <text evidence="5">The sequence shown here is derived from an EMBL/GenBank/DDBJ whole genome shotgun (WGS) entry which is preliminary data.</text>
</comment>
<comment type="similarity">
    <text evidence="1">Belongs to the NmrA-type oxidoreductase family.</text>
</comment>
<proteinExistence type="inferred from homology"/>
<gene>
    <name evidence="5" type="ORF">NLJ89_g9641</name>
</gene>
<evidence type="ECO:0000259" key="4">
    <source>
        <dbReference type="Pfam" id="PF05368"/>
    </source>
</evidence>
<evidence type="ECO:0000256" key="2">
    <source>
        <dbReference type="ARBA" id="ARBA00022857"/>
    </source>
</evidence>
<dbReference type="SUPFAM" id="SSF51735">
    <property type="entry name" value="NAD(P)-binding Rossmann-fold domains"/>
    <property type="match status" value="1"/>
</dbReference>
<dbReference type="Gene3D" id="3.40.50.720">
    <property type="entry name" value="NAD(P)-binding Rossmann-like Domain"/>
    <property type="match status" value="1"/>
</dbReference>
<protein>
    <recommendedName>
        <fullName evidence="4">NmrA-like domain-containing protein</fullName>
    </recommendedName>
</protein>
<accession>A0A9W8MPN7</accession>
<dbReference type="AlphaFoldDB" id="A0A9W8MPN7"/>
<dbReference type="InterPro" id="IPR008030">
    <property type="entry name" value="NmrA-like"/>
</dbReference>
<evidence type="ECO:0000313" key="5">
    <source>
        <dbReference type="EMBL" id="KAJ3500776.1"/>
    </source>
</evidence>
<keyword evidence="2" id="KW-0521">NADP</keyword>
<dbReference type="Proteomes" id="UP001148786">
    <property type="component" value="Unassembled WGS sequence"/>
</dbReference>
<dbReference type="EMBL" id="JANKHO010001546">
    <property type="protein sequence ID" value="KAJ3500776.1"/>
    <property type="molecule type" value="Genomic_DNA"/>
</dbReference>